<dbReference type="RefSeq" id="WP_368374923.1">
    <property type="nucleotide sequence ID" value="NZ_JBFRYB010000001.1"/>
</dbReference>
<dbReference type="Gene3D" id="3.10.450.50">
    <property type="match status" value="1"/>
</dbReference>
<dbReference type="InterPro" id="IPR032710">
    <property type="entry name" value="NTF2-like_dom_sf"/>
</dbReference>
<feature type="domain" description="SnoaL-like" evidence="1">
    <location>
        <begin position="7"/>
        <end position="102"/>
    </location>
</feature>
<reference evidence="2 3" key="1">
    <citation type="journal article" date="2011" name="Int. J. Syst. Evol. Microbiol.">
        <title>Zhongshania antarctica gen. nov., sp. nov. and Zhongshania guokunii sp. nov., gammaproteobacteria respectively isolated from coastal attached (fast) ice and surface seawater of the Antarctic.</title>
        <authorList>
            <person name="Li H.J."/>
            <person name="Zhang X.Y."/>
            <person name="Chen C.X."/>
            <person name="Zhang Y.J."/>
            <person name="Gao Z.M."/>
            <person name="Yu Y."/>
            <person name="Chen X.L."/>
            <person name="Chen B."/>
            <person name="Zhang Y.Z."/>
        </authorList>
    </citation>
    <scope>NUCLEOTIDE SEQUENCE [LARGE SCALE GENOMIC DNA]</scope>
    <source>
        <strain evidence="2 3">R06B22</strain>
    </source>
</reference>
<protein>
    <submittedName>
        <fullName evidence="2">Nuclear transport factor 2 family protein</fullName>
    </submittedName>
</protein>
<evidence type="ECO:0000313" key="3">
    <source>
        <dbReference type="Proteomes" id="UP001557484"/>
    </source>
</evidence>
<proteinExistence type="predicted"/>
<keyword evidence="3" id="KW-1185">Reference proteome</keyword>
<sequence>MTNHLADWHHVITSRDIAKLDDILAADATFHSPVVHTPQVGKDITKMYLSAAFHVLLNDSFHYVREVADDNNTILEFMVNIDGIEVNGVDMISWDQDGKIIDFKVMLRPYKAINLIKEKMREMLESA</sequence>
<evidence type="ECO:0000313" key="2">
    <source>
        <dbReference type="EMBL" id="MEX1664805.1"/>
    </source>
</evidence>
<name>A0ABV3TU96_9GAMM</name>
<accession>A0ABV3TU96</accession>
<comment type="caution">
    <text evidence="2">The sequence shown here is derived from an EMBL/GenBank/DDBJ whole genome shotgun (WGS) entry which is preliminary data.</text>
</comment>
<gene>
    <name evidence="2" type="ORF">AB4875_04850</name>
</gene>
<dbReference type="SUPFAM" id="SSF54427">
    <property type="entry name" value="NTF2-like"/>
    <property type="match status" value="1"/>
</dbReference>
<evidence type="ECO:0000259" key="1">
    <source>
        <dbReference type="Pfam" id="PF12680"/>
    </source>
</evidence>
<dbReference type="EMBL" id="JBFRYB010000001">
    <property type="protein sequence ID" value="MEX1664805.1"/>
    <property type="molecule type" value="Genomic_DNA"/>
</dbReference>
<dbReference type="InterPro" id="IPR037401">
    <property type="entry name" value="SnoaL-like"/>
</dbReference>
<dbReference type="Pfam" id="PF12680">
    <property type="entry name" value="SnoaL_2"/>
    <property type="match status" value="1"/>
</dbReference>
<dbReference type="Proteomes" id="UP001557484">
    <property type="component" value="Unassembled WGS sequence"/>
</dbReference>
<organism evidence="2 3">
    <name type="scientific">Zhongshania arctica</name>
    <dbReference type="NCBI Taxonomy" id="3238302"/>
    <lineage>
        <taxon>Bacteria</taxon>
        <taxon>Pseudomonadati</taxon>
        <taxon>Pseudomonadota</taxon>
        <taxon>Gammaproteobacteria</taxon>
        <taxon>Cellvibrionales</taxon>
        <taxon>Spongiibacteraceae</taxon>
        <taxon>Zhongshania</taxon>
    </lineage>
</organism>